<evidence type="ECO:0000313" key="2">
    <source>
        <dbReference type="EMBL" id="RIB30063.1"/>
    </source>
</evidence>
<dbReference type="Proteomes" id="UP000266673">
    <property type="component" value="Unassembled WGS sequence"/>
</dbReference>
<evidence type="ECO:0000313" key="3">
    <source>
        <dbReference type="Proteomes" id="UP000266673"/>
    </source>
</evidence>
<dbReference type="Gene3D" id="2.40.10.10">
    <property type="entry name" value="Trypsin-like serine proteases"/>
    <property type="match status" value="2"/>
</dbReference>
<dbReference type="EMBL" id="QKWP01000022">
    <property type="protein sequence ID" value="RIB30063.1"/>
    <property type="molecule type" value="Genomic_DNA"/>
</dbReference>
<dbReference type="AlphaFoldDB" id="A0A397WBE8"/>
<dbReference type="InterPro" id="IPR043504">
    <property type="entry name" value="Peptidase_S1_PA_chymotrypsin"/>
</dbReference>
<sequence length="284" mass="31888">MKLNNVVIRHLKKDKKNKDFIKSASRYKPIFIKPTASPHPRCNKTKVKASQTRILNRGQIIQKTLNGDGIYNKADRSKCSVGFWARSNKNENLNYLVTAGYCYDWRFNTTIQNFYHYPWNFNESLDSLRFLGKMAKPDNIGKYDFGLINITGRNVGQSPVINNIDSETYVELIIESNNIITSHGTHLCKSGLTTHVTCGYVRGLGAVGVHKDGVTEDNFIFYGKDSFETSCEGDSGGPAFSYLQSLLKVNLIGIHISHLKDFSASLPLDIILREGELELVKVSG</sequence>
<dbReference type="SUPFAM" id="SSF50494">
    <property type="entry name" value="Trypsin-like serine proteases"/>
    <property type="match status" value="1"/>
</dbReference>
<comment type="caution">
    <text evidence="2">The sequence shown here is derived from an EMBL/GenBank/DDBJ whole genome shotgun (WGS) entry which is preliminary data.</text>
</comment>
<name>A0A397WBE8_9GLOM</name>
<evidence type="ECO:0000259" key="1">
    <source>
        <dbReference type="Pfam" id="PF00089"/>
    </source>
</evidence>
<dbReference type="GO" id="GO:0004252">
    <property type="term" value="F:serine-type endopeptidase activity"/>
    <property type="evidence" value="ECO:0007669"/>
    <property type="project" value="InterPro"/>
</dbReference>
<accession>A0A397WBE8</accession>
<dbReference type="Pfam" id="PF00089">
    <property type="entry name" value="Trypsin"/>
    <property type="match status" value="1"/>
</dbReference>
<keyword evidence="3" id="KW-1185">Reference proteome</keyword>
<reference evidence="2 3" key="1">
    <citation type="submission" date="2018-06" db="EMBL/GenBank/DDBJ databases">
        <title>Comparative genomics reveals the genomic features of Rhizophagus irregularis, R. cerebriforme, R. diaphanum and Gigaspora rosea, and their symbiotic lifestyle signature.</title>
        <authorList>
            <person name="Morin E."/>
            <person name="San Clemente H."/>
            <person name="Chen E.C.H."/>
            <person name="De La Providencia I."/>
            <person name="Hainaut M."/>
            <person name="Kuo A."/>
            <person name="Kohler A."/>
            <person name="Murat C."/>
            <person name="Tang N."/>
            <person name="Roy S."/>
            <person name="Loubradou J."/>
            <person name="Henrissat B."/>
            <person name="Grigoriev I.V."/>
            <person name="Corradi N."/>
            <person name="Roux C."/>
            <person name="Martin F.M."/>
        </authorList>
    </citation>
    <scope>NUCLEOTIDE SEQUENCE [LARGE SCALE GENOMIC DNA]</scope>
    <source>
        <strain evidence="2 3">DAOM 194757</strain>
    </source>
</reference>
<proteinExistence type="predicted"/>
<dbReference type="InterPro" id="IPR009003">
    <property type="entry name" value="Peptidase_S1_PA"/>
</dbReference>
<protein>
    <recommendedName>
        <fullName evidence="1">Peptidase S1 domain-containing protein</fullName>
    </recommendedName>
</protein>
<organism evidence="2 3">
    <name type="scientific">Gigaspora rosea</name>
    <dbReference type="NCBI Taxonomy" id="44941"/>
    <lineage>
        <taxon>Eukaryota</taxon>
        <taxon>Fungi</taxon>
        <taxon>Fungi incertae sedis</taxon>
        <taxon>Mucoromycota</taxon>
        <taxon>Glomeromycotina</taxon>
        <taxon>Glomeromycetes</taxon>
        <taxon>Diversisporales</taxon>
        <taxon>Gigasporaceae</taxon>
        <taxon>Gigaspora</taxon>
    </lineage>
</organism>
<dbReference type="OrthoDB" id="3762657at2759"/>
<gene>
    <name evidence="2" type="ORF">C2G38_687391</name>
</gene>
<dbReference type="InterPro" id="IPR001254">
    <property type="entry name" value="Trypsin_dom"/>
</dbReference>
<dbReference type="GO" id="GO:0006508">
    <property type="term" value="P:proteolysis"/>
    <property type="evidence" value="ECO:0007669"/>
    <property type="project" value="InterPro"/>
</dbReference>
<feature type="domain" description="Peptidase S1" evidence="1">
    <location>
        <begin position="94"/>
        <end position="255"/>
    </location>
</feature>